<reference evidence="1 2" key="1">
    <citation type="submission" date="2023-01" db="EMBL/GenBank/DDBJ databases">
        <title>Analysis of 21 Apiospora genomes using comparative genomics revels a genus with tremendous synthesis potential of carbohydrate active enzymes and secondary metabolites.</title>
        <authorList>
            <person name="Sorensen T."/>
        </authorList>
    </citation>
    <scope>NUCLEOTIDE SEQUENCE [LARGE SCALE GENOMIC DNA]</scope>
    <source>
        <strain evidence="1 2">CBS 117206</strain>
    </source>
</reference>
<evidence type="ECO:0008006" key="3">
    <source>
        <dbReference type="Google" id="ProtNLM"/>
    </source>
</evidence>
<dbReference type="AlphaFoldDB" id="A0AAW0RAN6"/>
<name>A0AAW0RAN6_9PEZI</name>
<dbReference type="Proteomes" id="UP001392437">
    <property type="component" value="Unassembled WGS sequence"/>
</dbReference>
<proteinExistence type="predicted"/>
<organism evidence="1 2">
    <name type="scientific">Apiospora kogelbergensis</name>
    <dbReference type="NCBI Taxonomy" id="1337665"/>
    <lineage>
        <taxon>Eukaryota</taxon>
        <taxon>Fungi</taxon>
        <taxon>Dikarya</taxon>
        <taxon>Ascomycota</taxon>
        <taxon>Pezizomycotina</taxon>
        <taxon>Sordariomycetes</taxon>
        <taxon>Xylariomycetidae</taxon>
        <taxon>Amphisphaeriales</taxon>
        <taxon>Apiosporaceae</taxon>
        <taxon>Apiospora</taxon>
    </lineage>
</organism>
<evidence type="ECO:0000313" key="2">
    <source>
        <dbReference type="Proteomes" id="UP001392437"/>
    </source>
</evidence>
<dbReference type="EMBL" id="JAQQWP010000001">
    <property type="protein sequence ID" value="KAK8131980.1"/>
    <property type="molecule type" value="Genomic_DNA"/>
</dbReference>
<gene>
    <name evidence="1" type="ORF">PG999_000153</name>
</gene>
<sequence length="408" mass="46296">MSGNGGTNGNQGAFDMSAWKDQLLTSVYSSIPMEPTIIDQIVNGVPREIFDLIMNELTLDEQAKLASSSAELNRYIRPVMDGFVWTNPPWSLPDMMIGDQDMPWAYVKLAEEAAAATGHVACPWCNTIHSPLRALETPPGREVDYWTYYNRKNRRRQGRRRLAGYMCSRVPRPDNSGVGPYQSIPSSWHPLMLYAFGRWSTLGLNTARLRQAAGLDFFSEELSANLDVPIERHQWNLNWVPGYGLFARARHSQLYIETDNFVTGPDPICICGECALVFDCGRLNKAEFSVEVASIMYKRTPPFQAPVISADDWKSGGLYIGPTLGCPRCPVEFQFAWEAFENDRSREHYGECHWMHFTTWFHIGNIDVLAKFEMMKNDVADNWLVIPQIDRRELLSDHGQIARLSGLS</sequence>
<protein>
    <recommendedName>
        <fullName evidence="3">F-box domain-containing protein</fullName>
    </recommendedName>
</protein>
<accession>A0AAW0RAN6</accession>
<comment type="caution">
    <text evidence="1">The sequence shown here is derived from an EMBL/GenBank/DDBJ whole genome shotgun (WGS) entry which is preliminary data.</text>
</comment>
<evidence type="ECO:0000313" key="1">
    <source>
        <dbReference type="EMBL" id="KAK8131980.1"/>
    </source>
</evidence>
<keyword evidence="2" id="KW-1185">Reference proteome</keyword>